<gene>
    <name evidence="2" type="ORF">METZ01_LOCUS57894</name>
</gene>
<protein>
    <recommendedName>
        <fullName evidence="1">Kazal-like domain-containing protein</fullName>
    </recommendedName>
</protein>
<name>A0A381SLX1_9ZZZZ</name>
<dbReference type="CDD" id="cd00104">
    <property type="entry name" value="KAZAL_FS"/>
    <property type="match status" value="1"/>
</dbReference>
<reference evidence="2" key="1">
    <citation type="submission" date="2018-05" db="EMBL/GenBank/DDBJ databases">
        <authorList>
            <person name="Lanie J.A."/>
            <person name="Ng W.-L."/>
            <person name="Kazmierczak K.M."/>
            <person name="Andrzejewski T.M."/>
            <person name="Davidsen T.M."/>
            <person name="Wayne K.J."/>
            <person name="Tettelin H."/>
            <person name="Glass J.I."/>
            <person name="Rusch D."/>
            <person name="Podicherti R."/>
            <person name="Tsui H.-C.T."/>
            <person name="Winkler M.E."/>
        </authorList>
    </citation>
    <scope>NUCLEOTIDE SEQUENCE</scope>
</reference>
<dbReference type="PROSITE" id="PS51465">
    <property type="entry name" value="KAZAL_2"/>
    <property type="match status" value="1"/>
</dbReference>
<proteinExistence type="predicted"/>
<dbReference type="EMBL" id="UINC01003292">
    <property type="protein sequence ID" value="SVA05040.1"/>
    <property type="molecule type" value="Genomic_DNA"/>
</dbReference>
<accession>A0A381SLX1</accession>
<organism evidence="2">
    <name type="scientific">marine metagenome</name>
    <dbReference type="NCBI Taxonomy" id="408172"/>
    <lineage>
        <taxon>unclassified sequences</taxon>
        <taxon>metagenomes</taxon>
        <taxon>ecological metagenomes</taxon>
    </lineage>
</organism>
<feature type="domain" description="Kazal-like" evidence="1">
    <location>
        <begin position="18"/>
        <end position="71"/>
    </location>
</feature>
<evidence type="ECO:0000259" key="1">
    <source>
        <dbReference type="PROSITE" id="PS51465"/>
    </source>
</evidence>
<dbReference type="InterPro" id="IPR036058">
    <property type="entry name" value="Kazal_dom_sf"/>
</dbReference>
<dbReference type="InterPro" id="IPR002350">
    <property type="entry name" value="Kazal_dom"/>
</dbReference>
<dbReference type="Gene3D" id="3.30.60.30">
    <property type="match status" value="1"/>
</dbReference>
<dbReference type="AlphaFoldDB" id="A0A381SLX1"/>
<dbReference type="SUPFAM" id="SSF100895">
    <property type="entry name" value="Kazal-type serine protease inhibitors"/>
    <property type="match status" value="1"/>
</dbReference>
<evidence type="ECO:0000313" key="2">
    <source>
        <dbReference type="EMBL" id="SVA05040.1"/>
    </source>
</evidence>
<dbReference type="Pfam" id="PF00050">
    <property type="entry name" value="Kazal_1"/>
    <property type="match status" value="1"/>
</dbReference>
<feature type="non-terminal residue" evidence="2">
    <location>
        <position position="1"/>
    </location>
</feature>
<sequence>VKRFIPLIMLFFIACEDNENQDDCIDESLINPDAVCPTVWDPVCGCDNVTYGNDCEAEKNGVTSWVNGKCE</sequence>